<name>A0A158KWP2_9BURK</name>
<dbReference type="AlphaFoldDB" id="A0A158KWP2"/>
<proteinExistence type="predicted"/>
<dbReference type="EMBL" id="FCON02000179">
    <property type="protein sequence ID" value="SAL85149.1"/>
    <property type="molecule type" value="Genomic_DNA"/>
</dbReference>
<organism evidence="1 2">
    <name type="scientific">Caballeronia choica</name>
    <dbReference type="NCBI Taxonomy" id="326476"/>
    <lineage>
        <taxon>Bacteria</taxon>
        <taxon>Pseudomonadati</taxon>
        <taxon>Pseudomonadota</taxon>
        <taxon>Betaproteobacteria</taxon>
        <taxon>Burkholderiales</taxon>
        <taxon>Burkholderiaceae</taxon>
        <taxon>Caballeronia</taxon>
    </lineage>
</organism>
<gene>
    <name evidence="1" type="ORF">AWB68_07578</name>
</gene>
<sequence>MPALGKPTTESTSAIYLQALPGSFVYPNTMLVRVEGIDDAADEAIRAAFSIGVRRPLCRIRASAYRY</sequence>
<protein>
    <submittedName>
        <fullName evidence="1">Uncharacterized protein</fullName>
    </submittedName>
</protein>
<comment type="caution">
    <text evidence="1">The sequence shown here is derived from an EMBL/GenBank/DDBJ whole genome shotgun (WGS) entry which is preliminary data.</text>
</comment>
<reference evidence="1" key="1">
    <citation type="submission" date="2016-01" db="EMBL/GenBank/DDBJ databases">
        <authorList>
            <person name="Peeters C."/>
        </authorList>
    </citation>
    <scope>NUCLEOTIDE SEQUENCE [LARGE SCALE GENOMIC DNA]</scope>
    <source>
        <strain evidence="1">LMG 22940</strain>
    </source>
</reference>
<dbReference type="Proteomes" id="UP000054770">
    <property type="component" value="Unassembled WGS sequence"/>
</dbReference>
<evidence type="ECO:0000313" key="2">
    <source>
        <dbReference type="Proteomes" id="UP000054770"/>
    </source>
</evidence>
<accession>A0A158KWP2</accession>
<keyword evidence="2" id="KW-1185">Reference proteome</keyword>
<evidence type="ECO:0000313" key="1">
    <source>
        <dbReference type="EMBL" id="SAL85149.1"/>
    </source>
</evidence>